<dbReference type="InterPro" id="IPR006656">
    <property type="entry name" value="Mopterin_OxRdtase"/>
</dbReference>
<dbReference type="NCBIfam" id="TIGR01553">
    <property type="entry name" value="formate-DH-alph"/>
    <property type="match status" value="1"/>
</dbReference>
<dbReference type="Gene3D" id="2.20.25.90">
    <property type="entry name" value="ADC-like domains"/>
    <property type="match status" value="1"/>
</dbReference>
<evidence type="ECO:0000256" key="4">
    <source>
        <dbReference type="ARBA" id="ARBA00022485"/>
    </source>
</evidence>
<comment type="cofactor">
    <cofactor evidence="1">
        <name>[4Fe-4S] cluster</name>
        <dbReference type="ChEBI" id="CHEBI:49883"/>
    </cofactor>
</comment>
<comment type="subcellular location">
    <subcellularLocation>
        <location evidence="2">Cell envelope</location>
    </subcellularLocation>
</comment>
<dbReference type="GO" id="GO:0009061">
    <property type="term" value="P:anaerobic respiration"/>
    <property type="evidence" value="ECO:0007669"/>
    <property type="project" value="TreeGrafter"/>
</dbReference>
<accession>A0A6L6YIS6</accession>
<dbReference type="Gene3D" id="3.40.50.740">
    <property type="match status" value="2"/>
</dbReference>
<keyword evidence="13" id="KW-1185">Reference proteome</keyword>
<dbReference type="Proteomes" id="UP000472580">
    <property type="component" value="Unassembled WGS sequence"/>
</dbReference>
<evidence type="ECO:0000256" key="9">
    <source>
        <dbReference type="ARBA" id="ARBA00023014"/>
    </source>
</evidence>
<reference evidence="12 13" key="1">
    <citation type="submission" date="2019-12" db="EMBL/GenBank/DDBJ databases">
        <title>Microbes associate with the intestines of laboratory mice.</title>
        <authorList>
            <person name="Navarre W."/>
            <person name="Wong E."/>
        </authorList>
    </citation>
    <scope>NUCLEOTIDE SEQUENCE [LARGE SCALE GENOMIC DNA]</scope>
    <source>
        <strain evidence="12 13">NM82_D38</strain>
    </source>
</reference>
<evidence type="ECO:0000256" key="10">
    <source>
        <dbReference type="SAM" id="MobiDB-lite"/>
    </source>
</evidence>
<dbReference type="Gene3D" id="3.40.228.10">
    <property type="entry name" value="Dimethylsulfoxide Reductase, domain 2"/>
    <property type="match status" value="2"/>
</dbReference>
<dbReference type="OrthoDB" id="9810782at2"/>
<dbReference type="InterPro" id="IPR006963">
    <property type="entry name" value="Mopterin_OxRdtase_4Fe-4S_dom"/>
</dbReference>
<organism evidence="12 13">
    <name type="scientific">Parasutterella muris</name>
    <dbReference type="NCBI Taxonomy" id="2565572"/>
    <lineage>
        <taxon>Bacteria</taxon>
        <taxon>Pseudomonadati</taxon>
        <taxon>Pseudomonadota</taxon>
        <taxon>Betaproteobacteria</taxon>
        <taxon>Burkholderiales</taxon>
        <taxon>Sutterellaceae</taxon>
        <taxon>Parasutterella</taxon>
    </lineage>
</organism>
<dbReference type="Pfam" id="PF00384">
    <property type="entry name" value="Molybdopterin"/>
    <property type="match status" value="1"/>
</dbReference>
<evidence type="ECO:0000313" key="13">
    <source>
        <dbReference type="Proteomes" id="UP000472580"/>
    </source>
</evidence>
<comment type="caution">
    <text evidence="12">The sequence shown here is derived from an EMBL/GenBank/DDBJ whole genome shotgun (WGS) entry which is preliminary data.</text>
</comment>
<evidence type="ECO:0000256" key="8">
    <source>
        <dbReference type="ARBA" id="ARBA00023004"/>
    </source>
</evidence>
<evidence type="ECO:0000256" key="3">
    <source>
        <dbReference type="ARBA" id="ARBA00010312"/>
    </source>
</evidence>
<feature type="region of interest" description="Disordered" evidence="10">
    <location>
        <begin position="1025"/>
        <end position="1048"/>
    </location>
</feature>
<gene>
    <name evidence="12" type="primary">fdnG</name>
    <name evidence="12" type="ORF">E5987_05155</name>
</gene>
<protein>
    <submittedName>
        <fullName evidence="12">Formate dehydrogenase-N subunit alpha</fullName>
    </submittedName>
</protein>
<dbReference type="InterPro" id="IPR006657">
    <property type="entry name" value="MoPterin_dinucl-bd_dom"/>
</dbReference>
<name>A0A6L6YIS6_9BURK</name>
<keyword evidence="9" id="KW-0411">Iron-sulfur</keyword>
<evidence type="ECO:0000256" key="7">
    <source>
        <dbReference type="ARBA" id="ARBA00023002"/>
    </source>
</evidence>
<dbReference type="Pfam" id="PF04879">
    <property type="entry name" value="Molybdop_Fe4S4"/>
    <property type="match status" value="1"/>
</dbReference>
<dbReference type="GO" id="GO:0008863">
    <property type="term" value="F:formate dehydrogenase (NAD+) activity"/>
    <property type="evidence" value="ECO:0007669"/>
    <property type="project" value="InterPro"/>
</dbReference>
<dbReference type="Pfam" id="PF01568">
    <property type="entry name" value="Molydop_binding"/>
    <property type="match status" value="1"/>
</dbReference>
<dbReference type="PROSITE" id="PS51669">
    <property type="entry name" value="4FE4S_MOW_BIS_MGD"/>
    <property type="match status" value="1"/>
</dbReference>
<keyword evidence="8" id="KW-0408">Iron</keyword>
<dbReference type="GO" id="GO:0043546">
    <property type="term" value="F:molybdopterin cofactor binding"/>
    <property type="evidence" value="ECO:0007669"/>
    <property type="project" value="InterPro"/>
</dbReference>
<evidence type="ECO:0000256" key="2">
    <source>
        <dbReference type="ARBA" id="ARBA00004196"/>
    </source>
</evidence>
<keyword evidence="4" id="KW-0004">4Fe-4S</keyword>
<dbReference type="PANTHER" id="PTHR43598">
    <property type="entry name" value="TUNGSTEN-CONTAINING FORMYLMETHANOFURAN DEHYDROGENASE 2 SUBUNIT B"/>
    <property type="match status" value="1"/>
</dbReference>
<sequence>MTTISDVYSPRTKFRCSRLRGARIGSTICQYCAVGCSQLGFFKGDTLIDVEGDPRSSVNQGRLCPKGSSTFALNDNPYRKVKPMYRAPGTDKWEEVSLDWILDTVAKRIWDSRKRGFVEKDGKTGITVNNCANIGFIGGSANDNEECYLFRKLFTGGLGILPVENSARYCHSTTVAALSPTFGFGACTNPPRDLMNSDCIVIMGSNMAEAHPVAFYWPMQAKKKGAVTIHVDPRYTRTSAACDHHVHIRPGTDIAFLSGIIRYILKNELWFKEYVLAFTNASTIINPKFRFDDVTGLFNGWDPEKRSYSEEVDSWDYVYETGPDGKRGEPKRDPTLQDPHCVMQLLRRQVEKYTPEMVGEICGCRACDVVKVAEFMARNSGRDKTTAFCYATGFTQHSSGTQIIRTCAILQLLLGNIGRPGGGILALRGHSNVQGATDIPTLFGDLPNYIPLPEIAPQNATLKDYLENGHGFSGARDKQDGMWKLETERGSWKALPKYMISLLKAWYGDAATSDNEYGYQWLPKLGGNQSLTVTMERALKGEVEGLLVFGQNLAVTNPNAGWSRDALRSLKWLVVCDMFENETASVWYADPTGPAPKDCQTEVFYLPTSSLMEKDGSANNTERLMQWHDRIRVSPGDCRSDAWWTYQLGKRLKAMAESEGLPRDEGLRALTWMYDDAPGAVNAQGLPRIEGDCDIDAVALEMNGVDLKTGKPIQGSGELRDDGSTLCGCRLLSGFINEDGENLMKRREAGTPDHEIDLYYRYAWPLNSRVLYNRCSSDLNGKPWSERKKLVWWDEASQSWVGFDHPQFDASVAPSEQANAFGVHTDGRAWLFVPYGIKEGPFPVYYETSESPYKNLLWSTDRVPDVRIIEDKLNPMVSPGDPNYPTVMTTYHMTEHWLSGAMTRHTPWLVALQPASFIEIAPEVAESIGVTTGGYVSVKSPRTEIQVRALVTPRLRIGRISGKPASIAGRFVCSGYKGVMCDPITNDLSPADMAPDGLIPSSKGFVVKIDKPEMSKIRKAVPEPVEYPESMTKPVPDTPWAAQPEGRN</sequence>
<evidence type="ECO:0000256" key="5">
    <source>
        <dbReference type="ARBA" id="ARBA00022723"/>
    </source>
</evidence>
<dbReference type="InterPro" id="IPR006443">
    <property type="entry name" value="Formate-DH-alph_fdnG"/>
</dbReference>
<comment type="similarity">
    <text evidence="3">Belongs to the prokaryotic molybdopterin-containing oxidoreductase family.</text>
</comment>
<keyword evidence="7" id="KW-0560">Oxidoreductase</keyword>
<dbReference type="SUPFAM" id="SSF50692">
    <property type="entry name" value="ADC-like"/>
    <property type="match status" value="1"/>
</dbReference>
<dbReference type="GO" id="GO:0047111">
    <property type="term" value="F:formate dehydrogenase (cytochrome-c-553) activity"/>
    <property type="evidence" value="ECO:0007669"/>
    <property type="project" value="InterPro"/>
</dbReference>
<proteinExistence type="inferred from homology"/>
<dbReference type="SUPFAM" id="SSF53706">
    <property type="entry name" value="Formate dehydrogenase/DMSO reductase, domains 1-3"/>
    <property type="match status" value="1"/>
</dbReference>
<dbReference type="InterPro" id="IPR009010">
    <property type="entry name" value="Asp_de-COase-like_dom_sf"/>
</dbReference>
<dbReference type="GO" id="GO:0030151">
    <property type="term" value="F:molybdenum ion binding"/>
    <property type="evidence" value="ECO:0007669"/>
    <property type="project" value="TreeGrafter"/>
</dbReference>
<dbReference type="Gene3D" id="2.40.40.20">
    <property type="match status" value="1"/>
</dbReference>
<dbReference type="RefSeq" id="WP_160335029.1">
    <property type="nucleotide sequence ID" value="NZ_CALPCR010000023.1"/>
</dbReference>
<keyword evidence="6" id="KW-0574">Periplasm</keyword>
<keyword evidence="5" id="KW-0479">Metal-binding</keyword>
<feature type="domain" description="4Fe-4S Mo/W bis-MGD-type" evidence="11">
    <location>
        <begin position="22"/>
        <end position="78"/>
    </location>
</feature>
<dbReference type="AlphaFoldDB" id="A0A6L6YIS6"/>
<evidence type="ECO:0000256" key="6">
    <source>
        <dbReference type="ARBA" id="ARBA00022764"/>
    </source>
</evidence>
<dbReference type="GO" id="GO:0051539">
    <property type="term" value="F:4 iron, 4 sulfur cluster binding"/>
    <property type="evidence" value="ECO:0007669"/>
    <property type="project" value="UniProtKB-KW"/>
</dbReference>
<dbReference type="SMART" id="SM00926">
    <property type="entry name" value="Molybdop_Fe4S4"/>
    <property type="match status" value="1"/>
</dbReference>
<evidence type="ECO:0000256" key="1">
    <source>
        <dbReference type="ARBA" id="ARBA00001966"/>
    </source>
</evidence>
<dbReference type="EMBL" id="WSRP01000012">
    <property type="protein sequence ID" value="MVX56598.1"/>
    <property type="molecule type" value="Genomic_DNA"/>
</dbReference>
<dbReference type="GO" id="GO:0009055">
    <property type="term" value="F:electron transfer activity"/>
    <property type="evidence" value="ECO:0007669"/>
    <property type="project" value="InterPro"/>
</dbReference>
<evidence type="ECO:0000259" key="11">
    <source>
        <dbReference type="PROSITE" id="PS51669"/>
    </source>
</evidence>
<evidence type="ECO:0000313" key="12">
    <source>
        <dbReference type="EMBL" id="MVX56598.1"/>
    </source>
</evidence>
<dbReference type="GO" id="GO:0030313">
    <property type="term" value="C:cell envelope"/>
    <property type="evidence" value="ECO:0007669"/>
    <property type="project" value="UniProtKB-SubCell"/>
</dbReference>
<dbReference type="PANTHER" id="PTHR43598:SF1">
    <property type="entry name" value="FORMATE DEHYDROGENASE-O MAJOR SUBUNIT"/>
    <property type="match status" value="1"/>
</dbReference>